<dbReference type="InterPro" id="IPR003770">
    <property type="entry name" value="MLTG-like"/>
</dbReference>
<dbReference type="GO" id="GO:0071555">
    <property type="term" value="P:cell wall organization"/>
    <property type="evidence" value="ECO:0007669"/>
    <property type="project" value="UniProtKB-KW"/>
</dbReference>
<evidence type="ECO:0000256" key="3">
    <source>
        <dbReference type="ARBA" id="ARBA00022989"/>
    </source>
</evidence>
<sequence length="340" mass="38230">MRKFFLITWLIVLSLLAALAWITWQGFITQPLSKQSESIVLVVPKGANAKQIANLLHQQGFLAKPQLFVWYLRYQEKQHLLKAGEFAIQPNFTVDELIDALIKGEAVRYEATIIAGHTFAQTLQQLHALPKLKKELSLEDIKGLQKAFTLSGEIADKYPYANLEGRFLPETYYFHAGDSDKTILLRAQQALNDVLQAAWEKRQADLPLKSPQEALVLASIVEKETGFAPERAEIAGVFVNRLRKKMRLQTDPTVIYGIGQDYDGNIRKKDLNAATAYNTYQMSGLPPTPIANPSREAIQAVLQPNQTKALYFVAKGGGQHIFSETLEAHNRAVQKYILNK</sequence>
<keyword evidence="7" id="KW-0997">Cell inner membrane</keyword>
<dbReference type="KEGG" id="tse:THMIRHAS_16330"/>
<evidence type="ECO:0000256" key="6">
    <source>
        <dbReference type="ARBA" id="ARBA00023316"/>
    </source>
</evidence>
<organism evidence="8 9">
    <name type="scientific">Thiosulfatimonas sediminis</name>
    <dbReference type="NCBI Taxonomy" id="2675054"/>
    <lineage>
        <taxon>Bacteria</taxon>
        <taxon>Pseudomonadati</taxon>
        <taxon>Pseudomonadota</taxon>
        <taxon>Gammaproteobacteria</taxon>
        <taxon>Thiotrichales</taxon>
        <taxon>Piscirickettsiaceae</taxon>
        <taxon>Thiosulfatimonas</taxon>
    </lineage>
</organism>
<reference evidence="9" key="1">
    <citation type="submission" date="2019-11" db="EMBL/GenBank/DDBJ databases">
        <title>Isolation and characterization of two novel species in the genus Thiomicrorhabdus.</title>
        <authorList>
            <person name="Mochizuki J."/>
            <person name="Kojima H."/>
            <person name="Fukui M."/>
        </authorList>
    </citation>
    <scope>NUCLEOTIDE SEQUENCE [LARGE SCALE GENOMIC DNA]</scope>
    <source>
        <strain evidence="9">aks77</strain>
    </source>
</reference>
<keyword evidence="1 7" id="KW-1003">Cell membrane</keyword>
<dbReference type="CDD" id="cd08010">
    <property type="entry name" value="MltG_like"/>
    <property type="match status" value="1"/>
</dbReference>
<dbReference type="HAMAP" id="MF_02065">
    <property type="entry name" value="MltG"/>
    <property type="match status" value="1"/>
</dbReference>
<dbReference type="GO" id="GO:0005886">
    <property type="term" value="C:plasma membrane"/>
    <property type="evidence" value="ECO:0007669"/>
    <property type="project" value="UniProtKB-UniRule"/>
</dbReference>
<dbReference type="EC" id="4.2.2.29" evidence="7"/>
<feature type="site" description="Important for catalytic activity" evidence="7">
    <location>
        <position position="224"/>
    </location>
</feature>
<dbReference type="Gene3D" id="3.30.160.60">
    <property type="entry name" value="Classic Zinc Finger"/>
    <property type="match status" value="1"/>
</dbReference>
<name>A0A6F8PWB2_9GAMM</name>
<keyword evidence="6 7" id="KW-0961">Cell wall biogenesis/degradation</keyword>
<dbReference type="PANTHER" id="PTHR30518">
    <property type="entry name" value="ENDOLYTIC MUREIN TRANSGLYCOSYLASE"/>
    <property type="match status" value="1"/>
</dbReference>
<keyword evidence="9" id="KW-1185">Reference proteome</keyword>
<evidence type="ECO:0000313" key="9">
    <source>
        <dbReference type="Proteomes" id="UP000501726"/>
    </source>
</evidence>
<proteinExistence type="inferred from homology"/>
<dbReference type="Gene3D" id="3.30.1490.480">
    <property type="entry name" value="Endolytic murein transglycosylase"/>
    <property type="match status" value="1"/>
</dbReference>
<dbReference type="AlphaFoldDB" id="A0A6F8PWB2"/>
<gene>
    <name evidence="7 8" type="primary">mltG</name>
    <name evidence="8" type="ORF">THMIRHAS_16330</name>
</gene>
<evidence type="ECO:0000256" key="4">
    <source>
        <dbReference type="ARBA" id="ARBA00023136"/>
    </source>
</evidence>
<comment type="function">
    <text evidence="7">Functions as a peptidoglycan terminase that cleaves nascent peptidoglycan strands endolytically to terminate their elongation.</text>
</comment>
<evidence type="ECO:0000256" key="2">
    <source>
        <dbReference type="ARBA" id="ARBA00022692"/>
    </source>
</evidence>
<dbReference type="EMBL" id="AP021889">
    <property type="protein sequence ID" value="BBP46260.1"/>
    <property type="molecule type" value="Genomic_DNA"/>
</dbReference>
<evidence type="ECO:0000313" key="8">
    <source>
        <dbReference type="EMBL" id="BBP46260.1"/>
    </source>
</evidence>
<keyword evidence="4 7" id="KW-0472">Membrane</keyword>
<dbReference type="Pfam" id="PF02618">
    <property type="entry name" value="YceG"/>
    <property type="match status" value="1"/>
</dbReference>
<protein>
    <recommendedName>
        <fullName evidence="7">Endolytic murein transglycosylase</fullName>
        <ecNumber evidence="7">4.2.2.29</ecNumber>
    </recommendedName>
    <alternativeName>
        <fullName evidence="7">Peptidoglycan lytic transglycosylase</fullName>
    </alternativeName>
    <alternativeName>
        <fullName evidence="7">Peptidoglycan polymerization terminase</fullName>
    </alternativeName>
</protein>
<comment type="catalytic activity">
    <reaction evidence="7">
        <text>a peptidoglycan chain = a peptidoglycan chain with N-acetyl-1,6-anhydromuramyl-[peptide] at the reducing end + a peptidoglycan chain with N-acetylglucosamine at the non-reducing end.</text>
        <dbReference type="EC" id="4.2.2.29"/>
    </reaction>
</comment>
<dbReference type="GO" id="GO:0009252">
    <property type="term" value="P:peptidoglycan biosynthetic process"/>
    <property type="evidence" value="ECO:0007669"/>
    <property type="project" value="UniProtKB-UniRule"/>
</dbReference>
<evidence type="ECO:0000256" key="5">
    <source>
        <dbReference type="ARBA" id="ARBA00023239"/>
    </source>
</evidence>
<comment type="similarity">
    <text evidence="7">Belongs to the transglycosylase MltG family.</text>
</comment>
<dbReference type="GO" id="GO:0008932">
    <property type="term" value="F:lytic endotransglycosylase activity"/>
    <property type="evidence" value="ECO:0007669"/>
    <property type="project" value="UniProtKB-UniRule"/>
</dbReference>
<dbReference type="RefSeq" id="WP_173272704.1">
    <property type="nucleotide sequence ID" value="NZ_AP021889.1"/>
</dbReference>
<keyword evidence="2 7" id="KW-0812">Transmembrane</keyword>
<dbReference type="Proteomes" id="UP000501726">
    <property type="component" value="Chromosome"/>
</dbReference>
<evidence type="ECO:0000256" key="7">
    <source>
        <dbReference type="HAMAP-Rule" id="MF_02065"/>
    </source>
</evidence>
<accession>A0A6F8PWB2</accession>
<keyword evidence="5 7" id="KW-0456">Lyase</keyword>
<evidence type="ECO:0000256" key="1">
    <source>
        <dbReference type="ARBA" id="ARBA00022475"/>
    </source>
</evidence>
<dbReference type="PANTHER" id="PTHR30518:SF2">
    <property type="entry name" value="ENDOLYTIC MUREIN TRANSGLYCOSYLASE"/>
    <property type="match status" value="1"/>
</dbReference>
<keyword evidence="3 7" id="KW-1133">Transmembrane helix</keyword>
<dbReference type="NCBIfam" id="TIGR00247">
    <property type="entry name" value="endolytic transglycosylase MltG"/>
    <property type="match status" value="1"/>
</dbReference>